<evidence type="ECO:0000256" key="4">
    <source>
        <dbReference type="ARBA" id="ARBA00022989"/>
    </source>
</evidence>
<feature type="domain" description="Major facilitator superfamily (MFS) profile" evidence="7">
    <location>
        <begin position="11"/>
        <end position="399"/>
    </location>
</feature>
<dbReference type="InterPro" id="IPR020846">
    <property type="entry name" value="MFS_dom"/>
</dbReference>
<dbReference type="SUPFAM" id="SSF103473">
    <property type="entry name" value="MFS general substrate transporter"/>
    <property type="match status" value="1"/>
</dbReference>
<dbReference type="AlphaFoldDB" id="A0A9D1SL82"/>
<dbReference type="GO" id="GO:0005886">
    <property type="term" value="C:plasma membrane"/>
    <property type="evidence" value="ECO:0007669"/>
    <property type="project" value="UniProtKB-SubCell"/>
</dbReference>
<dbReference type="PROSITE" id="PS50850">
    <property type="entry name" value="MFS"/>
    <property type="match status" value="1"/>
</dbReference>
<name>A0A9D1SL82_9FIRM</name>
<feature type="transmembrane region" description="Helical" evidence="6">
    <location>
        <begin position="163"/>
        <end position="188"/>
    </location>
</feature>
<dbReference type="CDD" id="cd17353">
    <property type="entry name" value="MFS_OFA_like"/>
    <property type="match status" value="1"/>
</dbReference>
<organism evidence="8 9">
    <name type="scientific">Candidatus Avacidaminococcus intestinavium</name>
    <dbReference type="NCBI Taxonomy" id="2840684"/>
    <lineage>
        <taxon>Bacteria</taxon>
        <taxon>Bacillati</taxon>
        <taxon>Bacillota</taxon>
        <taxon>Negativicutes</taxon>
        <taxon>Acidaminococcales</taxon>
        <taxon>Acidaminococcaceae</taxon>
        <taxon>Acidaminococcaceae incertae sedis</taxon>
        <taxon>Candidatus Avacidaminococcus</taxon>
    </lineage>
</organism>
<feature type="transmembrane region" description="Helical" evidence="6">
    <location>
        <begin position="219"/>
        <end position="241"/>
    </location>
</feature>
<keyword evidence="3 6" id="KW-0812">Transmembrane</keyword>
<feature type="transmembrane region" description="Helical" evidence="6">
    <location>
        <begin position="12"/>
        <end position="29"/>
    </location>
</feature>
<dbReference type="InterPro" id="IPR011701">
    <property type="entry name" value="MFS"/>
</dbReference>
<feature type="transmembrane region" description="Helical" evidence="6">
    <location>
        <begin position="104"/>
        <end position="124"/>
    </location>
</feature>
<dbReference type="Gene3D" id="1.20.1250.20">
    <property type="entry name" value="MFS general substrate transporter like domains"/>
    <property type="match status" value="2"/>
</dbReference>
<gene>
    <name evidence="8" type="ORF">IAB06_05910</name>
</gene>
<feature type="transmembrane region" description="Helical" evidence="6">
    <location>
        <begin position="136"/>
        <end position="157"/>
    </location>
</feature>
<comment type="caution">
    <text evidence="8">The sequence shown here is derived from an EMBL/GenBank/DDBJ whole genome shotgun (WGS) entry which is preliminary data.</text>
</comment>
<dbReference type="InterPro" id="IPR050327">
    <property type="entry name" value="Proton-linked_MCT"/>
</dbReference>
<comment type="subcellular location">
    <subcellularLocation>
        <location evidence="1">Cell membrane</location>
        <topology evidence="1">Multi-pass membrane protein</topology>
    </subcellularLocation>
</comment>
<feature type="transmembrane region" description="Helical" evidence="6">
    <location>
        <begin position="253"/>
        <end position="274"/>
    </location>
</feature>
<keyword evidence="4 6" id="KW-1133">Transmembrane helix</keyword>
<proteinExistence type="predicted"/>
<feature type="transmembrane region" description="Helical" evidence="6">
    <location>
        <begin position="372"/>
        <end position="395"/>
    </location>
</feature>
<evidence type="ECO:0000256" key="6">
    <source>
        <dbReference type="SAM" id="Phobius"/>
    </source>
</evidence>
<reference evidence="8" key="2">
    <citation type="journal article" date="2021" name="PeerJ">
        <title>Extensive microbial diversity within the chicken gut microbiome revealed by metagenomics and culture.</title>
        <authorList>
            <person name="Gilroy R."/>
            <person name="Ravi A."/>
            <person name="Getino M."/>
            <person name="Pursley I."/>
            <person name="Horton D.L."/>
            <person name="Alikhan N.F."/>
            <person name="Baker D."/>
            <person name="Gharbi K."/>
            <person name="Hall N."/>
            <person name="Watson M."/>
            <person name="Adriaenssens E.M."/>
            <person name="Foster-Nyarko E."/>
            <person name="Jarju S."/>
            <person name="Secka A."/>
            <person name="Antonio M."/>
            <person name="Oren A."/>
            <person name="Chaudhuri R.R."/>
            <person name="La Ragione R."/>
            <person name="Hildebrand F."/>
            <person name="Pallen M.J."/>
        </authorList>
    </citation>
    <scope>NUCLEOTIDE SEQUENCE</scope>
    <source>
        <strain evidence="8">CHK160-1198</strain>
    </source>
</reference>
<dbReference type="Proteomes" id="UP000824099">
    <property type="component" value="Unassembled WGS sequence"/>
</dbReference>
<feature type="transmembrane region" description="Helical" evidence="6">
    <location>
        <begin position="286"/>
        <end position="302"/>
    </location>
</feature>
<evidence type="ECO:0000256" key="2">
    <source>
        <dbReference type="ARBA" id="ARBA00022448"/>
    </source>
</evidence>
<accession>A0A9D1SL82</accession>
<evidence type="ECO:0000256" key="5">
    <source>
        <dbReference type="ARBA" id="ARBA00023136"/>
    </source>
</evidence>
<feature type="transmembrane region" description="Helical" evidence="6">
    <location>
        <begin position="344"/>
        <end position="366"/>
    </location>
</feature>
<evidence type="ECO:0000313" key="8">
    <source>
        <dbReference type="EMBL" id="HIU64549.1"/>
    </source>
</evidence>
<evidence type="ECO:0000256" key="1">
    <source>
        <dbReference type="ARBA" id="ARBA00004651"/>
    </source>
</evidence>
<sequence length="405" mass="44013">MQKEQSKNRNFIALAAVGIHISIGSVYAWSVFTNPIMEQMGISLREVQWAFSLAIFFLGMSAAFLGQYVERYGPRKSGLVSAAFFSTGMFGAGLAVAFNNVALLYLFYSVIGGIGLGIGYITPVSTLIKWFPEKRGFATGLAIMGFGFGAWFASPIIQYLIEHVGVVNCFITLGALYLLLMLPSALYLAPPVKSGEAAVQETLFSEYEMTLKNAMHNKMFYILWLYLFINITCGISLLSVASPMLQEIVGMSAMSAAVVVGIIGIVNGAGRLAWSAISDYLGRGKTFFCFFVIQMFAFYLLTTTQDPIWFPVLLYIIISCYGGGFATMPAYLADVFGTKELAAIHGRILSAWACAGIAGPLLTSLIKESTGSYVSLLQIFSATFLLISIVALWVNTALSKPQVKK</sequence>
<feature type="transmembrane region" description="Helical" evidence="6">
    <location>
        <begin position="308"/>
        <end position="332"/>
    </location>
</feature>
<evidence type="ECO:0000313" key="9">
    <source>
        <dbReference type="Proteomes" id="UP000824099"/>
    </source>
</evidence>
<dbReference type="InterPro" id="IPR036259">
    <property type="entry name" value="MFS_trans_sf"/>
</dbReference>
<dbReference type="PANTHER" id="PTHR11360">
    <property type="entry name" value="MONOCARBOXYLATE TRANSPORTER"/>
    <property type="match status" value="1"/>
</dbReference>
<dbReference type="Pfam" id="PF07690">
    <property type="entry name" value="MFS_1"/>
    <property type="match status" value="1"/>
</dbReference>
<dbReference type="EMBL" id="DVNI01000096">
    <property type="protein sequence ID" value="HIU64549.1"/>
    <property type="molecule type" value="Genomic_DNA"/>
</dbReference>
<evidence type="ECO:0000256" key="3">
    <source>
        <dbReference type="ARBA" id="ARBA00022692"/>
    </source>
</evidence>
<keyword evidence="2" id="KW-0813">Transport</keyword>
<protein>
    <submittedName>
        <fullName evidence="8">OFA family MFS transporter</fullName>
    </submittedName>
</protein>
<evidence type="ECO:0000259" key="7">
    <source>
        <dbReference type="PROSITE" id="PS50850"/>
    </source>
</evidence>
<dbReference type="GO" id="GO:0022857">
    <property type="term" value="F:transmembrane transporter activity"/>
    <property type="evidence" value="ECO:0007669"/>
    <property type="project" value="InterPro"/>
</dbReference>
<feature type="transmembrane region" description="Helical" evidence="6">
    <location>
        <begin position="49"/>
        <end position="66"/>
    </location>
</feature>
<feature type="transmembrane region" description="Helical" evidence="6">
    <location>
        <begin position="78"/>
        <end position="98"/>
    </location>
</feature>
<keyword evidence="5 6" id="KW-0472">Membrane</keyword>
<dbReference type="PANTHER" id="PTHR11360:SF317">
    <property type="entry name" value="MAJOR FACILITATOR SUPERFAMILY (MFS) PROFILE DOMAIN-CONTAINING PROTEIN-RELATED"/>
    <property type="match status" value="1"/>
</dbReference>
<reference evidence="8" key="1">
    <citation type="submission" date="2020-10" db="EMBL/GenBank/DDBJ databases">
        <authorList>
            <person name="Gilroy R."/>
        </authorList>
    </citation>
    <scope>NUCLEOTIDE SEQUENCE</scope>
    <source>
        <strain evidence="8">CHK160-1198</strain>
    </source>
</reference>